<name>A0A5E4WPY8_9BURK</name>
<sequence>MVCIVIQEDIKLLACISKVVRIGVNNFLDLLFDIGQIRHLQFSLPIKVQRLSSILFQLGNQIFDLAGDFRELITVSNCIADVLGTRVNV</sequence>
<accession>A0A5E4WPY8</accession>
<gene>
    <name evidence="1" type="ORF">PCO31111_03394</name>
</gene>
<dbReference type="Proteomes" id="UP000383971">
    <property type="component" value="Unassembled WGS sequence"/>
</dbReference>
<organism evidence="1 2">
    <name type="scientific">Pandoraea communis</name>
    <dbReference type="NCBI Taxonomy" id="2508297"/>
    <lineage>
        <taxon>Bacteria</taxon>
        <taxon>Pseudomonadati</taxon>
        <taxon>Pseudomonadota</taxon>
        <taxon>Betaproteobacteria</taxon>
        <taxon>Burkholderiales</taxon>
        <taxon>Burkholderiaceae</taxon>
        <taxon>Pandoraea</taxon>
    </lineage>
</organism>
<evidence type="ECO:0000313" key="1">
    <source>
        <dbReference type="EMBL" id="VVE25730.1"/>
    </source>
</evidence>
<dbReference type="AlphaFoldDB" id="A0A5E4WPY8"/>
<proteinExistence type="predicted"/>
<reference evidence="1 2" key="1">
    <citation type="submission" date="2019-08" db="EMBL/GenBank/DDBJ databases">
        <authorList>
            <person name="Peeters C."/>
        </authorList>
    </citation>
    <scope>NUCLEOTIDE SEQUENCE [LARGE SCALE GENOMIC DNA]</scope>
    <source>
        <strain evidence="1 2">LMG 31111</strain>
    </source>
</reference>
<keyword evidence="2" id="KW-1185">Reference proteome</keyword>
<evidence type="ECO:0000313" key="2">
    <source>
        <dbReference type="Proteomes" id="UP000383971"/>
    </source>
</evidence>
<protein>
    <submittedName>
        <fullName evidence="1">Uncharacterized protein</fullName>
    </submittedName>
</protein>
<dbReference type="EMBL" id="CABPSE010000011">
    <property type="protein sequence ID" value="VVE25730.1"/>
    <property type="molecule type" value="Genomic_DNA"/>
</dbReference>